<dbReference type="PANTHER" id="PTHR13900:SF0">
    <property type="entry name" value="TRANSCRIPTION INITIATION FACTOR TFIID SUBUNIT 1"/>
    <property type="match status" value="1"/>
</dbReference>
<dbReference type="EMBL" id="NWSH01000129">
    <property type="protein sequence ID" value="PCG79260.1"/>
    <property type="molecule type" value="Genomic_DNA"/>
</dbReference>
<dbReference type="Gene3D" id="1.10.1100.10">
    <property type="entry name" value="TAFII-230 TBP-binding domain"/>
    <property type="match status" value="1"/>
</dbReference>
<dbReference type="STRING" id="7102.A0A2A4K6H0"/>
<sequence length="276" mass="30548">MCDSDDGGDGGDGGSGMDLTGFLFGNIDERGQLEDDGLLDGDSKRMLSSLTRFGFGSMLSEVLDEEEISKEDQEKDYTQKSPSAVDFFDIDDAVDDVKEIESSTNQAAQKDTTNKEGADVKSEVDDTDCPQSEKEGRSDWKEDDIYRQGGQGTNDEGYEGDMEGDGELMPPPTTIPSHKSSERPKRLETPLAAMLPSKYANVDVRELFPDFRPDKVLLFSRLFGPGKLSSLPQIWRGVKKRRRRKRSGSTSSDTPPTTAENQETQYASDDEEKLLK</sequence>
<dbReference type="InterPro" id="IPR036741">
    <property type="entry name" value="TAFII-230_TBP-bd_sf"/>
</dbReference>
<feature type="region of interest" description="Disordered" evidence="3">
    <location>
        <begin position="64"/>
        <end position="188"/>
    </location>
</feature>
<feature type="compositionally biased region" description="Basic and acidic residues" evidence="3">
    <location>
        <begin position="179"/>
        <end position="188"/>
    </location>
</feature>
<feature type="compositionally biased region" description="Basic and acidic residues" evidence="3">
    <location>
        <begin position="131"/>
        <end position="146"/>
    </location>
</feature>
<evidence type="ECO:0000256" key="1">
    <source>
        <dbReference type="ARBA" id="ARBA00023015"/>
    </source>
</evidence>
<feature type="compositionally biased region" description="Acidic residues" evidence="3">
    <location>
        <begin position="156"/>
        <end position="166"/>
    </location>
</feature>
<dbReference type="GO" id="GO:0005669">
    <property type="term" value="C:transcription factor TFIID complex"/>
    <property type="evidence" value="ECO:0007669"/>
    <property type="project" value="InterPro"/>
</dbReference>
<gene>
    <name evidence="5" type="ORF">B5V51_1408</name>
</gene>
<feature type="compositionally biased region" description="Basic and acidic residues" evidence="3">
    <location>
        <begin position="112"/>
        <end position="124"/>
    </location>
</feature>
<dbReference type="AlphaFoldDB" id="A0A2A4K6H0"/>
<evidence type="ECO:0000256" key="3">
    <source>
        <dbReference type="SAM" id="MobiDB-lite"/>
    </source>
</evidence>
<dbReference type="InterPro" id="IPR040240">
    <property type="entry name" value="TAF1"/>
</dbReference>
<feature type="domain" description="TAFII-230 TBP-binding" evidence="4">
    <location>
        <begin position="10"/>
        <end position="67"/>
    </location>
</feature>
<dbReference type="SUPFAM" id="SSF47055">
    <property type="entry name" value="TAF(II)230 TBP-binding fragment"/>
    <property type="match status" value="1"/>
</dbReference>
<feature type="compositionally biased region" description="Polar residues" evidence="3">
    <location>
        <begin position="102"/>
        <end position="111"/>
    </location>
</feature>
<feature type="region of interest" description="Disordered" evidence="3">
    <location>
        <begin position="234"/>
        <end position="276"/>
    </location>
</feature>
<name>A0A2A4K6H0_HELVI</name>
<dbReference type="GO" id="GO:0016251">
    <property type="term" value="F:RNA polymerase II general transcription initiation factor activity"/>
    <property type="evidence" value="ECO:0007669"/>
    <property type="project" value="InterPro"/>
</dbReference>
<evidence type="ECO:0000313" key="5">
    <source>
        <dbReference type="EMBL" id="PCG79260.1"/>
    </source>
</evidence>
<feature type="compositionally biased region" description="Low complexity" evidence="3">
    <location>
        <begin position="248"/>
        <end position="258"/>
    </location>
</feature>
<dbReference type="GO" id="GO:0004402">
    <property type="term" value="F:histone acetyltransferase activity"/>
    <property type="evidence" value="ECO:0007669"/>
    <property type="project" value="InterPro"/>
</dbReference>
<comment type="caution">
    <text evidence="5">The sequence shown here is derived from an EMBL/GenBank/DDBJ whole genome shotgun (WGS) entry which is preliminary data.</text>
</comment>
<keyword evidence="2" id="KW-0804">Transcription</keyword>
<dbReference type="GO" id="GO:0017025">
    <property type="term" value="F:TBP-class protein binding"/>
    <property type="evidence" value="ECO:0007669"/>
    <property type="project" value="InterPro"/>
</dbReference>
<keyword evidence="1" id="KW-0805">Transcription regulation</keyword>
<dbReference type="InterPro" id="IPR009067">
    <property type="entry name" value="TAF_II_230-bd"/>
</dbReference>
<evidence type="ECO:0000259" key="4">
    <source>
        <dbReference type="Pfam" id="PF09247"/>
    </source>
</evidence>
<evidence type="ECO:0000256" key="2">
    <source>
        <dbReference type="ARBA" id="ARBA00023163"/>
    </source>
</evidence>
<accession>A0A2A4K6H0</accession>
<dbReference type="Pfam" id="PF09247">
    <property type="entry name" value="TBP-binding"/>
    <property type="match status" value="1"/>
</dbReference>
<dbReference type="GO" id="GO:0051123">
    <property type="term" value="P:RNA polymerase II preinitiation complex assembly"/>
    <property type="evidence" value="ECO:0007669"/>
    <property type="project" value="TreeGrafter"/>
</dbReference>
<protein>
    <recommendedName>
        <fullName evidence="4">TAFII-230 TBP-binding domain-containing protein</fullName>
    </recommendedName>
</protein>
<organism evidence="5">
    <name type="scientific">Heliothis virescens</name>
    <name type="common">Tobacco budworm moth</name>
    <dbReference type="NCBI Taxonomy" id="7102"/>
    <lineage>
        <taxon>Eukaryota</taxon>
        <taxon>Metazoa</taxon>
        <taxon>Ecdysozoa</taxon>
        <taxon>Arthropoda</taxon>
        <taxon>Hexapoda</taxon>
        <taxon>Insecta</taxon>
        <taxon>Pterygota</taxon>
        <taxon>Neoptera</taxon>
        <taxon>Endopterygota</taxon>
        <taxon>Lepidoptera</taxon>
        <taxon>Glossata</taxon>
        <taxon>Ditrysia</taxon>
        <taxon>Noctuoidea</taxon>
        <taxon>Noctuidae</taxon>
        <taxon>Heliothinae</taxon>
        <taxon>Heliothis</taxon>
    </lineage>
</organism>
<reference evidence="5" key="1">
    <citation type="submission" date="2017-09" db="EMBL/GenBank/DDBJ databases">
        <title>Contemporary evolution of a Lepidopteran species, Heliothis virescens, in response to modern agricultural practices.</title>
        <authorList>
            <person name="Fritz M.L."/>
            <person name="Deyonke A.M."/>
            <person name="Papanicolaou A."/>
            <person name="Micinski S."/>
            <person name="Westbrook J."/>
            <person name="Gould F."/>
        </authorList>
    </citation>
    <scope>NUCLEOTIDE SEQUENCE [LARGE SCALE GENOMIC DNA]</scope>
    <source>
        <strain evidence="5">HvINT-</strain>
        <tissue evidence="5">Whole body</tissue>
    </source>
</reference>
<proteinExistence type="predicted"/>
<dbReference type="PANTHER" id="PTHR13900">
    <property type="entry name" value="TRANSCRIPTION INITIATION FACTOR TFIID"/>
    <property type="match status" value="1"/>
</dbReference>
<feature type="compositionally biased region" description="Basic residues" evidence="3">
    <location>
        <begin position="237"/>
        <end position="247"/>
    </location>
</feature>